<evidence type="ECO:0000313" key="3">
    <source>
        <dbReference type="Proteomes" id="UP001501237"/>
    </source>
</evidence>
<evidence type="ECO:0000313" key="2">
    <source>
        <dbReference type="EMBL" id="GAA3220079.1"/>
    </source>
</evidence>
<gene>
    <name evidence="2" type="ORF">GCM10010468_44450</name>
</gene>
<dbReference type="Proteomes" id="UP001501237">
    <property type="component" value="Unassembled WGS sequence"/>
</dbReference>
<accession>A0ABP6QFC3</accession>
<comment type="caution">
    <text evidence="2">The sequence shown here is derived from an EMBL/GenBank/DDBJ whole genome shotgun (WGS) entry which is preliminary data.</text>
</comment>
<reference evidence="3" key="1">
    <citation type="journal article" date="2019" name="Int. J. Syst. Evol. Microbiol.">
        <title>The Global Catalogue of Microorganisms (GCM) 10K type strain sequencing project: providing services to taxonomists for standard genome sequencing and annotation.</title>
        <authorList>
            <consortium name="The Broad Institute Genomics Platform"/>
            <consortium name="The Broad Institute Genome Sequencing Center for Infectious Disease"/>
            <person name="Wu L."/>
            <person name="Ma J."/>
        </authorList>
    </citation>
    <scope>NUCLEOTIDE SEQUENCE [LARGE SCALE GENOMIC DNA]</scope>
    <source>
        <strain evidence="3">JCM 9377</strain>
    </source>
</reference>
<feature type="region of interest" description="Disordered" evidence="1">
    <location>
        <begin position="19"/>
        <end position="40"/>
    </location>
</feature>
<evidence type="ECO:0008006" key="4">
    <source>
        <dbReference type="Google" id="ProtNLM"/>
    </source>
</evidence>
<proteinExistence type="predicted"/>
<evidence type="ECO:0000256" key="1">
    <source>
        <dbReference type="SAM" id="MobiDB-lite"/>
    </source>
</evidence>
<keyword evidence="3" id="KW-1185">Reference proteome</keyword>
<protein>
    <recommendedName>
        <fullName evidence="4">DUF4352 domain-containing protein</fullName>
    </recommendedName>
</protein>
<name>A0ABP6QFC3_9ACTN</name>
<dbReference type="EMBL" id="BAAAUV010000011">
    <property type="protein sequence ID" value="GAA3220079.1"/>
    <property type="molecule type" value="Genomic_DNA"/>
</dbReference>
<organism evidence="2 3">
    <name type="scientific">Actinocorallia longicatena</name>
    <dbReference type="NCBI Taxonomy" id="111803"/>
    <lineage>
        <taxon>Bacteria</taxon>
        <taxon>Bacillati</taxon>
        <taxon>Actinomycetota</taxon>
        <taxon>Actinomycetes</taxon>
        <taxon>Streptosporangiales</taxon>
        <taxon>Thermomonosporaceae</taxon>
        <taxon>Actinocorallia</taxon>
    </lineage>
</organism>
<sequence length="177" mass="18184">MIVGACAALAVAGCSDAGERGTVPEGDGGGKAEQGATGPVGTVQVADPAKAIATAKISAGGGDADVALISLSARGKLADLTLTLTPRTIRPGLVRNSTFWYFGSRDPSAWLLDPVNLKRYNVVKDSGGGTLQTGTVDLAVDRPVTLNYTFAAPPEEVKTIDVQFGDLSPFRNVPISR</sequence>